<dbReference type="PROSITE" id="PS50088">
    <property type="entry name" value="ANK_REPEAT"/>
    <property type="match status" value="4"/>
</dbReference>
<dbReference type="OrthoDB" id="1577640at2759"/>
<dbReference type="PANTHER" id="PTHR24203">
    <property type="entry name" value="ANKYRIN REPEAT FAMILY PROTEIN"/>
    <property type="match status" value="1"/>
</dbReference>
<feature type="repeat" description="ANK" evidence="3">
    <location>
        <begin position="370"/>
        <end position="402"/>
    </location>
</feature>
<dbReference type="SMART" id="SM00248">
    <property type="entry name" value="ANK"/>
    <property type="match status" value="5"/>
</dbReference>
<dbReference type="Pfam" id="PF12796">
    <property type="entry name" value="Ank_2"/>
    <property type="match status" value="1"/>
</dbReference>
<feature type="region of interest" description="Disordered" evidence="4">
    <location>
        <begin position="85"/>
        <end position="118"/>
    </location>
</feature>
<keyword evidence="6" id="KW-1185">Reference proteome</keyword>
<dbReference type="Gene3D" id="1.25.40.20">
    <property type="entry name" value="Ankyrin repeat-containing domain"/>
    <property type="match status" value="2"/>
</dbReference>
<evidence type="ECO:0000313" key="5">
    <source>
        <dbReference type="EMBL" id="KAF3321151.1"/>
    </source>
</evidence>
<protein>
    <submittedName>
        <fullName evidence="5">Ankyrin repeat domain-containing protein</fullName>
    </submittedName>
</protein>
<dbReference type="AlphaFoldDB" id="A0A833QEP9"/>
<proteinExistence type="predicted"/>
<feature type="repeat" description="ANK" evidence="3">
    <location>
        <begin position="337"/>
        <end position="369"/>
    </location>
</feature>
<dbReference type="FunFam" id="1.25.40.20:FF:000461">
    <property type="entry name" value="Ankyrin repeat domain-containing protein, chloroplastic"/>
    <property type="match status" value="1"/>
</dbReference>
<dbReference type="PROSITE" id="PS50297">
    <property type="entry name" value="ANK_REP_REGION"/>
    <property type="match status" value="3"/>
</dbReference>
<dbReference type="InterPro" id="IPR002110">
    <property type="entry name" value="Ankyrin_rpt"/>
</dbReference>
<evidence type="ECO:0000256" key="3">
    <source>
        <dbReference type="PROSITE-ProRule" id="PRU00023"/>
    </source>
</evidence>
<dbReference type="SUPFAM" id="SSF48403">
    <property type="entry name" value="Ankyrin repeat"/>
    <property type="match status" value="1"/>
</dbReference>
<sequence length="439" mass="49171">MPLIQTFSSPAPLFPSHRRTTSPSPPFLPVLRLSSSLPSFPYPFSIPLQNPKPPPFQRNPLPEEDDDVIIGDCLVFEEGAFEHPGNSSAVLEPNGIEHSIGKRKKKPASSEPEPQELVPDKWKQAVEEINLTKKEKRKIAYDLKFGSRIERRKPVPLPDIEQYRAYREKKLAQLKPVVLDEPKEFAPEKVEVMVPPEPGSRVAPKNPRLEIGGGTLDDISGFFNSDEYVPVDKDDDKKPGGRRKLFTNEEKAFLNRRKPDLRFAGSVSFFLSSLPLHILAASGEFHLLDILLKHTVDINAADKDGLTAIHRAILGKKQAIINYLLRNSANPFVRDNDGATLMHYAVHTASSEAIKILVLYNVDINLSDHDGWTPLHLAVQAQRTDIVKLLLIKGADRSIKNNDGLTPLQVCLYSGHNVRMFELIKLLKGFPLVKQKPNS</sequence>
<organism evidence="5 6">
    <name type="scientific">Carex littledalei</name>
    <dbReference type="NCBI Taxonomy" id="544730"/>
    <lineage>
        <taxon>Eukaryota</taxon>
        <taxon>Viridiplantae</taxon>
        <taxon>Streptophyta</taxon>
        <taxon>Embryophyta</taxon>
        <taxon>Tracheophyta</taxon>
        <taxon>Spermatophyta</taxon>
        <taxon>Magnoliopsida</taxon>
        <taxon>Liliopsida</taxon>
        <taxon>Poales</taxon>
        <taxon>Cyperaceae</taxon>
        <taxon>Cyperoideae</taxon>
        <taxon>Cariceae</taxon>
        <taxon>Carex</taxon>
        <taxon>Carex subgen. Euthyceras</taxon>
    </lineage>
</organism>
<comment type="caution">
    <text evidence="5">The sequence shown here is derived from an EMBL/GenBank/DDBJ whole genome shotgun (WGS) entry which is preliminary data.</text>
</comment>
<evidence type="ECO:0000256" key="2">
    <source>
        <dbReference type="ARBA" id="ARBA00023043"/>
    </source>
</evidence>
<keyword evidence="1" id="KW-0677">Repeat</keyword>
<dbReference type="Proteomes" id="UP000623129">
    <property type="component" value="Unassembled WGS sequence"/>
</dbReference>
<name>A0A833QEP9_9POAL</name>
<evidence type="ECO:0000313" key="6">
    <source>
        <dbReference type="Proteomes" id="UP000623129"/>
    </source>
</evidence>
<accession>A0A833QEP9</accession>
<reference evidence="5" key="1">
    <citation type="submission" date="2020-01" db="EMBL/GenBank/DDBJ databases">
        <title>Genome sequence of Kobresia littledalei, the first chromosome-level genome in the family Cyperaceae.</title>
        <authorList>
            <person name="Qu G."/>
        </authorList>
    </citation>
    <scope>NUCLEOTIDE SEQUENCE</scope>
    <source>
        <strain evidence="5">C.B.Clarke</strain>
        <tissue evidence="5">Leaf</tissue>
    </source>
</reference>
<dbReference type="EMBL" id="SWLB01000027">
    <property type="protein sequence ID" value="KAF3321151.1"/>
    <property type="molecule type" value="Genomic_DNA"/>
</dbReference>
<dbReference type="PANTHER" id="PTHR24203:SF86">
    <property type="entry name" value="PROTEASOME 26S SUBUNIT, NON-ATPASE 10"/>
    <property type="match status" value="1"/>
</dbReference>
<evidence type="ECO:0000256" key="1">
    <source>
        <dbReference type="ARBA" id="ARBA00022737"/>
    </source>
</evidence>
<gene>
    <name evidence="5" type="ORF">FCM35_KLT14404</name>
</gene>
<dbReference type="InterPro" id="IPR036770">
    <property type="entry name" value="Ankyrin_rpt-contain_sf"/>
</dbReference>
<keyword evidence="2 3" id="KW-0040">ANK repeat</keyword>
<feature type="repeat" description="ANK" evidence="3">
    <location>
        <begin position="271"/>
        <end position="303"/>
    </location>
</feature>
<feature type="repeat" description="ANK" evidence="3">
    <location>
        <begin position="304"/>
        <end position="336"/>
    </location>
</feature>
<feature type="region of interest" description="Disordered" evidence="4">
    <location>
        <begin position="1"/>
        <end position="25"/>
    </location>
</feature>
<evidence type="ECO:0000256" key="4">
    <source>
        <dbReference type="SAM" id="MobiDB-lite"/>
    </source>
</evidence>